<feature type="region of interest" description="Disordered" evidence="5">
    <location>
        <begin position="618"/>
        <end position="650"/>
    </location>
</feature>
<evidence type="ECO:0000256" key="1">
    <source>
        <dbReference type="ARBA" id="ARBA00022618"/>
    </source>
</evidence>
<keyword evidence="2 4" id="KW-0195">Cyclin</keyword>
<feature type="region of interest" description="Disordered" evidence="5">
    <location>
        <begin position="1"/>
        <end position="50"/>
    </location>
</feature>
<keyword evidence="9" id="KW-1185">Reference proteome</keyword>
<organism evidence="8 9">
    <name type="scientific">Orbilia brochopaga</name>
    <dbReference type="NCBI Taxonomy" id="3140254"/>
    <lineage>
        <taxon>Eukaryota</taxon>
        <taxon>Fungi</taxon>
        <taxon>Dikarya</taxon>
        <taxon>Ascomycota</taxon>
        <taxon>Pezizomycotina</taxon>
        <taxon>Orbiliomycetes</taxon>
        <taxon>Orbiliales</taxon>
        <taxon>Orbiliaceae</taxon>
        <taxon>Orbilia</taxon>
    </lineage>
</organism>
<evidence type="ECO:0000256" key="5">
    <source>
        <dbReference type="SAM" id="MobiDB-lite"/>
    </source>
</evidence>
<name>A0AAV9VCH7_9PEZI</name>
<dbReference type="CDD" id="cd20507">
    <property type="entry name" value="CYCLIN_CCNB1-like_rpt1"/>
    <property type="match status" value="1"/>
</dbReference>
<dbReference type="SMART" id="SM01332">
    <property type="entry name" value="Cyclin_C"/>
    <property type="match status" value="1"/>
</dbReference>
<dbReference type="InterPro" id="IPR013763">
    <property type="entry name" value="Cyclin-like_dom"/>
</dbReference>
<accession>A0AAV9VCH7</accession>
<dbReference type="Pfam" id="PF00134">
    <property type="entry name" value="Cyclin_N"/>
    <property type="match status" value="1"/>
</dbReference>
<evidence type="ECO:0000256" key="2">
    <source>
        <dbReference type="ARBA" id="ARBA00023127"/>
    </source>
</evidence>
<dbReference type="GO" id="GO:0051301">
    <property type="term" value="P:cell division"/>
    <property type="evidence" value="ECO:0007669"/>
    <property type="project" value="UniProtKB-KW"/>
</dbReference>
<dbReference type="CDD" id="cd20512">
    <property type="entry name" value="CYCLIN_CLBs_yeast_rpt2"/>
    <property type="match status" value="1"/>
</dbReference>
<dbReference type="Pfam" id="PF02984">
    <property type="entry name" value="Cyclin_C"/>
    <property type="match status" value="1"/>
</dbReference>
<evidence type="ECO:0000256" key="3">
    <source>
        <dbReference type="ARBA" id="ARBA00023306"/>
    </source>
</evidence>
<dbReference type="AlphaFoldDB" id="A0AAV9VCH7"/>
<sequence length="701" mass="77704">MDAKPQRKTSRIRDENDPSQLRAAAGRRKMMASTAGSKMAAGPSQRLEQPAKRVALADSTRYDATIANKVPDQAAKGGLSKPAVRGKPLAAKTSTASLATGAAKVQQRSEAHIPASKTVVFRDDGANEAQVFASNGVVQSGMGNASRLQGPRKRPFVYRDDPVPDQAQQVALKNEIPESGSGSTSSGVVAPAVASEEIPDALSGCTSPISATTTAVCASGDTPRISQLPSPESFDPRLDEPVNIPVRVTAAAAPRPSVQVAQVPVPTAAPQDTTQYKTYVPPAVGLRAEDIASFHDPRDITGYEKQNDEIIEPGPGGGRVFPVWNDESRREVERAHWLVGESGLYDSEEIKDPNYVPEYADEILDYMLNLDAHYLADPHYMSGQTAINWEMRVTLIDWLVEVHSRFTFVAETLYNTVNIVDRFLSQKTVPVDKLQLVGIVALFIASKYEEIEQPAIDTLVYMVDNAYTREEILQCEAYMLKVLNWEINAPGPMNFLRYVSTADNFQWDIRALAKYFLESTLMDQRFVGCPMHYTVAACYYLARIMLNECEWNIKHMHYSGYTAAQLAPAVSVLVEMMGFPKTHHPAIYNKYVDKRFKRVANFVERWMVVQFPQIGDPPADLTETTNNQAKTKKRNGKKAAKKEREQEREIWREDAGQQIYDEELALMQADSDYAVGFEGSAASYRDFIDSAGPIREGVRVY</sequence>
<gene>
    <name evidence="8" type="ORF">TWF696_000829</name>
</gene>
<evidence type="ECO:0000259" key="7">
    <source>
        <dbReference type="SMART" id="SM01332"/>
    </source>
</evidence>
<evidence type="ECO:0008006" key="10">
    <source>
        <dbReference type="Google" id="ProtNLM"/>
    </source>
</evidence>
<dbReference type="PROSITE" id="PS00292">
    <property type="entry name" value="CYCLINS"/>
    <property type="match status" value="1"/>
</dbReference>
<dbReference type="InterPro" id="IPR036915">
    <property type="entry name" value="Cyclin-like_sf"/>
</dbReference>
<evidence type="ECO:0000259" key="6">
    <source>
        <dbReference type="SMART" id="SM00385"/>
    </source>
</evidence>
<comment type="similarity">
    <text evidence="4">Belongs to the cyclin family.</text>
</comment>
<reference evidence="8 9" key="1">
    <citation type="submission" date="2019-10" db="EMBL/GenBank/DDBJ databases">
        <authorList>
            <person name="Palmer J.M."/>
        </authorList>
    </citation>
    <scope>NUCLEOTIDE SEQUENCE [LARGE SCALE GENOMIC DNA]</scope>
    <source>
        <strain evidence="8 9">TWF696</strain>
    </source>
</reference>
<evidence type="ECO:0000256" key="4">
    <source>
        <dbReference type="RuleBase" id="RU000383"/>
    </source>
</evidence>
<dbReference type="InterPro" id="IPR006671">
    <property type="entry name" value="Cyclin_N"/>
</dbReference>
<dbReference type="InterPro" id="IPR039361">
    <property type="entry name" value="Cyclin"/>
</dbReference>
<feature type="domain" description="Cyclin C-terminal" evidence="7">
    <location>
        <begin position="490"/>
        <end position="605"/>
    </location>
</feature>
<keyword evidence="1" id="KW-0132">Cell division</keyword>
<dbReference type="FunFam" id="1.10.472.10:FF:000001">
    <property type="entry name" value="G2/mitotic-specific cyclin"/>
    <property type="match status" value="1"/>
</dbReference>
<proteinExistence type="inferred from homology"/>
<dbReference type="Proteomes" id="UP001375240">
    <property type="component" value="Unassembled WGS sequence"/>
</dbReference>
<feature type="compositionally biased region" description="Basic and acidic residues" evidence="5">
    <location>
        <begin position="1"/>
        <end position="16"/>
    </location>
</feature>
<feature type="domain" description="Cyclin-like" evidence="6">
    <location>
        <begin position="494"/>
        <end position="575"/>
    </location>
</feature>
<dbReference type="PANTHER" id="PTHR10177">
    <property type="entry name" value="CYCLINS"/>
    <property type="match status" value="1"/>
</dbReference>
<feature type="compositionally biased region" description="Basic residues" evidence="5">
    <location>
        <begin position="630"/>
        <end position="641"/>
    </location>
</feature>
<dbReference type="EMBL" id="JAVHNQ010000001">
    <property type="protein sequence ID" value="KAK6359686.1"/>
    <property type="molecule type" value="Genomic_DNA"/>
</dbReference>
<evidence type="ECO:0000313" key="9">
    <source>
        <dbReference type="Proteomes" id="UP001375240"/>
    </source>
</evidence>
<dbReference type="SUPFAM" id="SSF47954">
    <property type="entry name" value="Cyclin-like"/>
    <property type="match status" value="2"/>
</dbReference>
<dbReference type="InterPro" id="IPR004367">
    <property type="entry name" value="Cyclin_C-dom"/>
</dbReference>
<dbReference type="Gene3D" id="1.10.472.10">
    <property type="entry name" value="Cyclin-like"/>
    <property type="match status" value="2"/>
</dbReference>
<comment type="caution">
    <text evidence="8">The sequence shown here is derived from an EMBL/GenBank/DDBJ whole genome shotgun (WGS) entry which is preliminary data.</text>
</comment>
<feature type="domain" description="Cyclin-like" evidence="6">
    <location>
        <begin position="397"/>
        <end position="481"/>
    </location>
</feature>
<keyword evidence="3" id="KW-0131">Cell cycle</keyword>
<dbReference type="InterPro" id="IPR048258">
    <property type="entry name" value="Cyclins_cyclin-box"/>
</dbReference>
<evidence type="ECO:0000313" key="8">
    <source>
        <dbReference type="EMBL" id="KAK6359686.1"/>
    </source>
</evidence>
<protein>
    <recommendedName>
        <fullName evidence="10">G2/mitotic-specific cyclin-B3</fullName>
    </recommendedName>
</protein>
<dbReference type="SMART" id="SM00385">
    <property type="entry name" value="CYCLIN"/>
    <property type="match status" value="2"/>
</dbReference>